<gene>
    <name evidence="2" type="ORF">HPP92_024993</name>
</gene>
<dbReference type="AlphaFoldDB" id="A0A835PL08"/>
<sequence>METTEQHYGRTVQLQEVVKDWQSQFENLVKYQKDYIHFMNSWLKLNLIPIESSLKGEGVILRVHHPPPSRFCSVHGTTSSKSFPTTFEERDLQLLCRHKNQHFFSTMSWKQRDK</sequence>
<proteinExistence type="predicted"/>
<dbReference type="PANTHER" id="PTHR21450">
    <property type="entry name" value="PROTEIN ALTERED PHOSPHATE STARVATION RESPONSE 1"/>
    <property type="match status" value="1"/>
</dbReference>
<dbReference type="OrthoDB" id="674656at2759"/>
<dbReference type="Proteomes" id="UP000639772">
    <property type="component" value="Unassembled WGS sequence"/>
</dbReference>
<comment type="caution">
    <text evidence="2">The sequence shown here is derived from an EMBL/GenBank/DDBJ whole genome shotgun (WGS) entry which is preliminary data.</text>
</comment>
<dbReference type="InterPro" id="IPR006867">
    <property type="entry name" value="DUF632"/>
</dbReference>
<reference evidence="2 3" key="1">
    <citation type="journal article" date="2020" name="Nat. Food">
        <title>A phased Vanilla planifolia genome enables genetic improvement of flavour and production.</title>
        <authorList>
            <person name="Hasing T."/>
            <person name="Tang H."/>
            <person name="Brym M."/>
            <person name="Khazi F."/>
            <person name="Huang T."/>
            <person name="Chambers A.H."/>
        </authorList>
    </citation>
    <scope>NUCLEOTIDE SEQUENCE [LARGE SCALE GENOMIC DNA]</scope>
    <source>
        <tissue evidence="2">Leaf</tissue>
    </source>
</reference>
<feature type="domain" description="DUF632" evidence="1">
    <location>
        <begin position="2"/>
        <end position="57"/>
    </location>
</feature>
<name>A0A835PL08_VANPL</name>
<evidence type="ECO:0000313" key="2">
    <source>
        <dbReference type="EMBL" id="KAG0453689.1"/>
    </source>
</evidence>
<dbReference type="Pfam" id="PF04782">
    <property type="entry name" value="DUF632"/>
    <property type="match status" value="1"/>
</dbReference>
<accession>A0A835PL08</accession>
<protein>
    <recommendedName>
        <fullName evidence="1">DUF632 domain-containing protein</fullName>
    </recommendedName>
</protein>
<organism evidence="2 3">
    <name type="scientific">Vanilla planifolia</name>
    <name type="common">Vanilla</name>
    <dbReference type="NCBI Taxonomy" id="51239"/>
    <lineage>
        <taxon>Eukaryota</taxon>
        <taxon>Viridiplantae</taxon>
        <taxon>Streptophyta</taxon>
        <taxon>Embryophyta</taxon>
        <taxon>Tracheophyta</taxon>
        <taxon>Spermatophyta</taxon>
        <taxon>Magnoliopsida</taxon>
        <taxon>Liliopsida</taxon>
        <taxon>Asparagales</taxon>
        <taxon>Orchidaceae</taxon>
        <taxon>Vanilloideae</taxon>
        <taxon>Vanilleae</taxon>
        <taxon>Vanilla</taxon>
    </lineage>
</organism>
<evidence type="ECO:0000259" key="1">
    <source>
        <dbReference type="Pfam" id="PF04782"/>
    </source>
</evidence>
<dbReference type="EMBL" id="JADCNM010000014">
    <property type="protein sequence ID" value="KAG0453689.1"/>
    <property type="molecule type" value="Genomic_DNA"/>
</dbReference>
<evidence type="ECO:0000313" key="3">
    <source>
        <dbReference type="Proteomes" id="UP000639772"/>
    </source>
</evidence>
<dbReference type="PANTHER" id="PTHR21450:SF7">
    <property type="entry name" value="DNA LIGASE (DUF630 AND DUF632)"/>
    <property type="match status" value="1"/>
</dbReference>